<keyword evidence="1" id="KW-1133">Transmembrane helix</keyword>
<dbReference type="VEuPathDB" id="TriTrypDB:LdCL_350044700"/>
<organism evidence="2 3">
    <name type="scientific">Leishmania donovani</name>
    <dbReference type="NCBI Taxonomy" id="5661"/>
    <lineage>
        <taxon>Eukaryota</taxon>
        <taxon>Discoba</taxon>
        <taxon>Euglenozoa</taxon>
        <taxon>Kinetoplastea</taxon>
        <taxon>Metakinetoplastina</taxon>
        <taxon>Trypanosomatida</taxon>
        <taxon>Trypanosomatidae</taxon>
        <taxon>Leishmaniinae</taxon>
        <taxon>Leishmania</taxon>
    </lineage>
</organism>
<keyword evidence="1" id="KW-0812">Transmembrane</keyword>
<proteinExistence type="predicted"/>
<keyword evidence="1" id="KW-0472">Membrane</keyword>
<gene>
    <name evidence="2" type="ORF">LdCL_350044700</name>
</gene>
<dbReference type="AlphaFoldDB" id="A0A3S7X9Q6"/>
<dbReference type="Proteomes" id="UP000274082">
    <property type="component" value="Chromosome 35"/>
</dbReference>
<name>A0A3S7X9Q6_LEIDO</name>
<dbReference type="VEuPathDB" id="TriTrypDB:LDHU3_35.5130"/>
<evidence type="ECO:0000313" key="2">
    <source>
        <dbReference type="EMBL" id="AYU83196.1"/>
    </source>
</evidence>
<evidence type="ECO:0000313" key="3">
    <source>
        <dbReference type="Proteomes" id="UP000274082"/>
    </source>
</evidence>
<reference evidence="2 3" key="1">
    <citation type="journal article" date="2018" name="Sci. Rep.">
        <title>A complete Leishmania donovani reference genome identifies novel genetic variations associated with virulence.</title>
        <authorList>
            <person name="Lypaczewski P."/>
            <person name="Hoshizaki J."/>
            <person name="Zhang W.-W."/>
            <person name="McCall L.-I."/>
            <person name="Torcivia-Rodriguez J."/>
            <person name="Simonyan V."/>
            <person name="Kaur A."/>
            <person name="Dewar K."/>
            <person name="Matlashewski G."/>
        </authorList>
    </citation>
    <scope>NUCLEOTIDE SEQUENCE [LARGE SCALE GENOMIC DNA]</scope>
    <source>
        <strain evidence="2 3">LdCL</strain>
    </source>
</reference>
<dbReference type="EMBL" id="CP029534">
    <property type="protein sequence ID" value="AYU83196.1"/>
    <property type="molecule type" value="Genomic_DNA"/>
</dbReference>
<sequence length="804" mass="90521">MMDFRDVAAEEQIRGFVEYFDKVNYPLQPFSTETKAFFGRFFGGNGFVTFCDLLFGSYCEKYLAENEEMCWMDYANLEPTKSLAVTLLSLIHPSSTFISTLEALSTPSATFGARLKKGWKNSTAARSSSFYLLDLPLVALHPQFFKLMGEPADSNLYALPRSRCHPILLVPFWDPPVVTRKESSQQQVMTSLPCLPMGYFLFRLLLFGMKRVQRNSADFLAWRKKTNIVAWMWRAKDGLYSAFYKTIPVDMPFYAQLLQSYIQIYVSATLSRHLSSKRSIADINWTTNDATASVLILAPELLAHRELLQPVGENDRFSCKNPETLAQILFVVPLYTRMVYAMSEESTSSPFMDCSAITPSDYSVSSLSKAQADIENIRKTLYRNCLTVLRECLLSLELEPYCKNSHFTYCLELWAVLMNPFEKQQQMAPPQYVAQHFESFGFLAVDVLNMIVKSSFVYSMTDAGAKVLKKCFLLLSQDPVVTLLAEINASQPPSHTVAEMLARHFVLDWIGSDGGIQLPNLHGNTTCSLAARAYVSLERLINDDTTEVMRSELKETLSLMECVFPRITQFLDTWRASETATPKNFKSASVPTMTVVRPLTESEKLHFFRGGKGNQKVFAKGLRLPIRNGRVPGNRDAALKTSLRNEIPALLGFSRFLDALIAKSLEEYYSSVIPKCDHGHNLWLTYSKNYACTHHACEPAIWECSICEKVYGSCCRGLPCRANGERLVTCSGASSAAQQCIVCGQVVSEDSNMFCLQHGTGGYFCPDCASRPFSPLSMRWIASYRTWAVVVGLFFLSIFISFLA</sequence>
<accession>A0A3S7X9Q6</accession>
<evidence type="ECO:0000256" key="1">
    <source>
        <dbReference type="SAM" id="Phobius"/>
    </source>
</evidence>
<protein>
    <submittedName>
        <fullName evidence="2">Uncharacterized protein</fullName>
    </submittedName>
</protein>
<dbReference type="VEuPathDB" id="TriTrypDB:LdBPK_353960.1"/>
<feature type="transmembrane region" description="Helical" evidence="1">
    <location>
        <begin position="784"/>
        <end position="803"/>
    </location>
</feature>
<keyword evidence="3" id="KW-1185">Reference proteome</keyword>
<dbReference type="OrthoDB" id="276726at2759"/>